<dbReference type="Pfam" id="PF07638">
    <property type="entry name" value="Sigma70_ECF"/>
    <property type="match status" value="1"/>
</dbReference>
<dbReference type="InterPro" id="IPR014284">
    <property type="entry name" value="RNA_pol_sigma-70_dom"/>
</dbReference>
<dbReference type="Gene3D" id="1.10.10.10">
    <property type="entry name" value="Winged helix-like DNA-binding domain superfamily/Winged helix DNA-binding domain"/>
    <property type="match status" value="1"/>
</dbReference>
<keyword evidence="4" id="KW-0804">Transcription</keyword>
<dbReference type="Proteomes" id="UP000515312">
    <property type="component" value="Chromosome"/>
</dbReference>
<dbReference type="KEGG" id="adin:H7849_06420"/>
<comment type="similarity">
    <text evidence="1">Belongs to the sigma-70 factor family. ECF subfamily.</text>
</comment>
<evidence type="ECO:0000256" key="1">
    <source>
        <dbReference type="ARBA" id="ARBA00010641"/>
    </source>
</evidence>
<dbReference type="PANTHER" id="PTHR43133">
    <property type="entry name" value="RNA POLYMERASE ECF-TYPE SIGMA FACTO"/>
    <property type="match status" value="1"/>
</dbReference>
<dbReference type="InterPro" id="IPR013324">
    <property type="entry name" value="RNA_pol_sigma_r3/r4-like"/>
</dbReference>
<dbReference type="AlphaFoldDB" id="A0A7G8BM03"/>
<dbReference type="GO" id="GO:0016987">
    <property type="term" value="F:sigma factor activity"/>
    <property type="evidence" value="ECO:0007669"/>
    <property type="project" value="UniProtKB-KW"/>
</dbReference>
<dbReference type="InterPro" id="IPR039425">
    <property type="entry name" value="RNA_pol_sigma-70-like"/>
</dbReference>
<dbReference type="GO" id="GO:0006352">
    <property type="term" value="P:DNA-templated transcription initiation"/>
    <property type="evidence" value="ECO:0007669"/>
    <property type="project" value="InterPro"/>
</dbReference>
<proteinExistence type="inferred from homology"/>
<dbReference type="EMBL" id="CP060394">
    <property type="protein sequence ID" value="QNI33573.1"/>
    <property type="molecule type" value="Genomic_DNA"/>
</dbReference>
<keyword evidence="3" id="KW-0731">Sigma factor</keyword>
<evidence type="ECO:0000313" key="7">
    <source>
        <dbReference type="Proteomes" id="UP000515312"/>
    </source>
</evidence>
<feature type="domain" description="RNA polymerase sigma-70 ECF-like HTH" evidence="5">
    <location>
        <begin position="11"/>
        <end position="178"/>
    </location>
</feature>
<reference evidence="6 7" key="1">
    <citation type="submission" date="2020-08" db="EMBL/GenBank/DDBJ databases">
        <title>Edaphobacter telluris sp. nov. and Acidobacterium dinghuensis sp. nov., two acidobacteria isolated from forest soil.</title>
        <authorList>
            <person name="Fu J."/>
            <person name="Qiu L."/>
        </authorList>
    </citation>
    <scope>NUCLEOTIDE SEQUENCE [LARGE SCALE GENOMIC DNA]</scope>
    <source>
        <strain evidence="6">4Y35</strain>
    </source>
</reference>
<dbReference type="SUPFAM" id="SSF88659">
    <property type="entry name" value="Sigma3 and sigma4 domains of RNA polymerase sigma factors"/>
    <property type="match status" value="1"/>
</dbReference>
<dbReference type="InterPro" id="IPR013325">
    <property type="entry name" value="RNA_pol_sigma_r2"/>
</dbReference>
<sequence>MFFSLETAASNHDNLATDALFSTLYSELHRLAKRELARQWKPLSLSVTTLLHEAYLDIASRDELSFPDNARFIGYAARVMRGLIIDHTRNRKATKRGGEFEITSLEIDVAAVSSDTKELTMISDAMDQLAEIEPELAEIVDLKFFCGFSFGEIAAIKKLSERTVQRKWEKARIYLHQGVSQQLSF</sequence>
<evidence type="ECO:0000259" key="5">
    <source>
        <dbReference type="Pfam" id="PF07638"/>
    </source>
</evidence>
<organism evidence="6 7">
    <name type="scientific">Alloacidobacterium dinghuense</name>
    <dbReference type="NCBI Taxonomy" id="2763107"/>
    <lineage>
        <taxon>Bacteria</taxon>
        <taxon>Pseudomonadati</taxon>
        <taxon>Acidobacteriota</taxon>
        <taxon>Terriglobia</taxon>
        <taxon>Terriglobales</taxon>
        <taxon>Acidobacteriaceae</taxon>
        <taxon>Alloacidobacterium</taxon>
    </lineage>
</organism>
<dbReference type="NCBIfam" id="TIGR02999">
    <property type="entry name" value="Sig-70_X6"/>
    <property type="match status" value="1"/>
</dbReference>
<dbReference type="InterPro" id="IPR053812">
    <property type="entry name" value="HTH_Sigma70_ECF-like"/>
</dbReference>
<evidence type="ECO:0000256" key="3">
    <source>
        <dbReference type="ARBA" id="ARBA00023082"/>
    </source>
</evidence>
<dbReference type="NCBIfam" id="TIGR02937">
    <property type="entry name" value="sigma70-ECF"/>
    <property type="match status" value="1"/>
</dbReference>
<dbReference type="PANTHER" id="PTHR43133:SF39">
    <property type="entry name" value="SIMILAR TO RNA POLYMERASE SIGMA-E FACTOR"/>
    <property type="match status" value="1"/>
</dbReference>
<keyword evidence="7" id="KW-1185">Reference proteome</keyword>
<name>A0A7G8BM03_9BACT</name>
<dbReference type="InterPro" id="IPR036388">
    <property type="entry name" value="WH-like_DNA-bd_sf"/>
</dbReference>
<dbReference type="RefSeq" id="WP_186745099.1">
    <property type="nucleotide sequence ID" value="NZ_CP060394.1"/>
</dbReference>
<evidence type="ECO:0000256" key="2">
    <source>
        <dbReference type="ARBA" id="ARBA00023015"/>
    </source>
</evidence>
<dbReference type="InterPro" id="IPR011517">
    <property type="entry name" value="RNA_pol_sigma70_ECF-like"/>
</dbReference>
<keyword evidence="2" id="KW-0805">Transcription regulation</keyword>
<accession>A0A7G8BM03</accession>
<gene>
    <name evidence="6" type="ORF">H7849_06420</name>
</gene>
<evidence type="ECO:0000256" key="4">
    <source>
        <dbReference type="ARBA" id="ARBA00023163"/>
    </source>
</evidence>
<protein>
    <submittedName>
        <fullName evidence="6">Sigma-70 family RNA polymerase sigma factor</fullName>
    </submittedName>
</protein>
<dbReference type="SUPFAM" id="SSF88946">
    <property type="entry name" value="Sigma2 domain of RNA polymerase sigma factors"/>
    <property type="match status" value="1"/>
</dbReference>
<evidence type="ECO:0000313" key="6">
    <source>
        <dbReference type="EMBL" id="QNI33573.1"/>
    </source>
</evidence>